<comment type="caution">
    <text evidence="1">The sequence shown here is derived from an EMBL/GenBank/DDBJ whole genome shotgun (WGS) entry which is preliminary data.</text>
</comment>
<accession>A0ACB7ZRK8</accession>
<proteinExistence type="predicted"/>
<evidence type="ECO:0000313" key="1">
    <source>
        <dbReference type="EMBL" id="KAH7903393.1"/>
    </source>
</evidence>
<dbReference type="EMBL" id="MU269003">
    <property type="protein sequence ID" value="KAH7903393.1"/>
    <property type="molecule type" value="Genomic_DNA"/>
</dbReference>
<keyword evidence="2" id="KW-1185">Reference proteome</keyword>
<name>A0ACB7ZRK8_9AGAM</name>
<evidence type="ECO:0000313" key="2">
    <source>
        <dbReference type="Proteomes" id="UP000790377"/>
    </source>
</evidence>
<gene>
    <name evidence="1" type="ORF">BJ138DRAFT_1194347</name>
</gene>
<organism evidence="1 2">
    <name type="scientific">Hygrophoropsis aurantiaca</name>
    <dbReference type="NCBI Taxonomy" id="72124"/>
    <lineage>
        <taxon>Eukaryota</taxon>
        <taxon>Fungi</taxon>
        <taxon>Dikarya</taxon>
        <taxon>Basidiomycota</taxon>
        <taxon>Agaricomycotina</taxon>
        <taxon>Agaricomycetes</taxon>
        <taxon>Agaricomycetidae</taxon>
        <taxon>Boletales</taxon>
        <taxon>Coniophorineae</taxon>
        <taxon>Hygrophoropsidaceae</taxon>
        <taxon>Hygrophoropsis</taxon>
    </lineage>
</organism>
<sequence>MAKMAKHVDSFLSHCIKDWFYNHNRRKTHPLKAWGKKWTTRSVIYHNHKAEALKEMERSSGAKAGSRQAIGSFHIGVGKVMEGMEEEEIEEAADLRDEWNKTGPPPEHYGEEDDVQMTSQDGTNTKDEDSWGSNKGSDLEPGQSQKRKGAGPSGSGSRATNKNKRHVDFGPGDDQHRREELQHQYQDNSSLRPILHCVGTSTSTTSLGFAAPGSGTRSGSALPDFAPAVTDLFTPHGGPTFSVCAGLGFFRRGSSWMPAASDGPGSALDMDRCRLRADFGFGVGFTDAVADAAGEMHQEKWGILYRQL</sequence>
<dbReference type="Proteomes" id="UP000790377">
    <property type="component" value="Unassembled WGS sequence"/>
</dbReference>
<reference evidence="1" key="1">
    <citation type="journal article" date="2021" name="New Phytol.">
        <title>Evolutionary innovations through gain and loss of genes in the ectomycorrhizal Boletales.</title>
        <authorList>
            <person name="Wu G."/>
            <person name="Miyauchi S."/>
            <person name="Morin E."/>
            <person name="Kuo A."/>
            <person name="Drula E."/>
            <person name="Varga T."/>
            <person name="Kohler A."/>
            <person name="Feng B."/>
            <person name="Cao Y."/>
            <person name="Lipzen A."/>
            <person name="Daum C."/>
            <person name="Hundley H."/>
            <person name="Pangilinan J."/>
            <person name="Johnson J."/>
            <person name="Barry K."/>
            <person name="LaButti K."/>
            <person name="Ng V."/>
            <person name="Ahrendt S."/>
            <person name="Min B."/>
            <person name="Choi I.G."/>
            <person name="Park H."/>
            <person name="Plett J.M."/>
            <person name="Magnuson J."/>
            <person name="Spatafora J.W."/>
            <person name="Nagy L.G."/>
            <person name="Henrissat B."/>
            <person name="Grigoriev I.V."/>
            <person name="Yang Z.L."/>
            <person name="Xu J."/>
            <person name="Martin F.M."/>
        </authorList>
    </citation>
    <scope>NUCLEOTIDE SEQUENCE</scope>
    <source>
        <strain evidence="1">ATCC 28755</strain>
    </source>
</reference>
<protein>
    <submittedName>
        <fullName evidence="1">Uncharacterized protein</fullName>
    </submittedName>
</protein>